<evidence type="ECO:0000313" key="3">
    <source>
        <dbReference type="EMBL" id="QCD65048.1"/>
    </source>
</evidence>
<dbReference type="RefSeq" id="WP_012807895.1">
    <property type="nucleotide sequence ID" value="NZ_CP039375.1"/>
</dbReference>
<protein>
    <submittedName>
        <fullName evidence="3">Glycyl aminopeptidase</fullName>
    </submittedName>
</protein>
<name>A0A4D6K9P6_9EURY</name>
<dbReference type="GO" id="GO:0004177">
    <property type="term" value="F:aminopeptidase activity"/>
    <property type="evidence" value="ECO:0007669"/>
    <property type="project" value="UniProtKB-KW"/>
</dbReference>
<feature type="transmembrane region" description="Helical" evidence="2">
    <location>
        <begin position="691"/>
        <end position="710"/>
    </location>
</feature>
<gene>
    <name evidence="3" type="ORF">E5139_05110</name>
</gene>
<dbReference type="AlphaFoldDB" id="A0A4D6K9P6"/>
<evidence type="ECO:0000256" key="1">
    <source>
        <dbReference type="SAM" id="MobiDB-lite"/>
    </source>
</evidence>
<dbReference type="KEGG" id="halz:E5139_05110"/>
<dbReference type="GeneID" id="42178292"/>
<dbReference type="EMBL" id="CP039375">
    <property type="protein sequence ID" value="QCD65048.1"/>
    <property type="molecule type" value="Genomic_DNA"/>
</dbReference>
<dbReference type="Proteomes" id="UP000297053">
    <property type="component" value="Chromosome"/>
</dbReference>
<evidence type="ECO:0000313" key="4">
    <source>
        <dbReference type="Proteomes" id="UP000297053"/>
    </source>
</evidence>
<reference evidence="3 4" key="2">
    <citation type="submission" date="2019-04" db="EMBL/GenBank/DDBJ databases">
        <authorList>
            <person name="Yang S."/>
            <person name="Wei W."/>
        </authorList>
    </citation>
    <scope>NUCLEOTIDE SEQUENCE [LARGE SCALE GENOMIC DNA]</scope>
    <source>
        <strain evidence="4">ZP60</strain>
    </source>
</reference>
<dbReference type="InterPro" id="IPR013783">
    <property type="entry name" value="Ig-like_fold"/>
</dbReference>
<keyword evidence="3" id="KW-0378">Hydrolase</keyword>
<accession>A0A4D6K9P6</accession>
<organism evidence="3 4">
    <name type="scientific">Halomicrobium mukohataei</name>
    <dbReference type="NCBI Taxonomy" id="57705"/>
    <lineage>
        <taxon>Archaea</taxon>
        <taxon>Methanobacteriati</taxon>
        <taxon>Methanobacteriota</taxon>
        <taxon>Stenosarchaea group</taxon>
        <taxon>Halobacteria</taxon>
        <taxon>Halobacteriales</taxon>
        <taxon>Haloarculaceae</taxon>
        <taxon>Halomicrobium</taxon>
    </lineage>
</organism>
<keyword evidence="2" id="KW-1133">Transmembrane helix</keyword>
<keyword evidence="2" id="KW-0812">Transmembrane</keyword>
<keyword evidence="2" id="KW-0472">Membrane</keyword>
<proteinExistence type="predicted"/>
<feature type="region of interest" description="Disordered" evidence="1">
    <location>
        <begin position="38"/>
        <end position="58"/>
    </location>
</feature>
<keyword evidence="3" id="KW-0031">Aminopeptidase</keyword>
<evidence type="ECO:0000256" key="2">
    <source>
        <dbReference type="SAM" id="Phobius"/>
    </source>
</evidence>
<keyword evidence="3" id="KW-0645">Protease</keyword>
<dbReference type="Gene3D" id="2.60.40.10">
    <property type="entry name" value="Immunoglobulins"/>
    <property type="match status" value="1"/>
</dbReference>
<reference evidence="3 4" key="1">
    <citation type="submission" date="2019-04" db="EMBL/GenBank/DDBJ databases">
        <title>Complete genome sequence of Arthrobacter sp. ZXY-2 associated with effective atrazine degradation and salt adaptation.</title>
        <authorList>
            <person name="Zhao X."/>
        </authorList>
    </citation>
    <scope>NUCLEOTIDE SEQUENCE [LARGE SCALE GENOMIC DNA]</scope>
    <source>
        <strain evidence="4">ZP60</strain>
    </source>
</reference>
<dbReference type="OMA" id="AWLHEYV"/>
<sequence>MGEVTRGVVAVLVVVVLSGSIAPAITVADSSAVETTVDTDVPASADRSGSPPKQLSAGVGQFGLGVGDTAGSDTGQQDDGTLGLTQRFQRLPERPGTVRVRLTYSVPARVVSMRAALPDGATFVSRQGFARDNETHFRWRATTQQPTLTYDYRINETIDRTGPQASDGRALYAGTGEWALFERPPTPTYWEATGGTPIVFDRGSSTAGPGAAGEWLVYLGEHELHERTAHGQRFRLVVPAAATLSEPPSAILDALADSSDALRVGDRDETVFLIAAPTGSVEWGVRGVQTGDTDAWVRDAETLDQPDNAWLHEYVHTRQAFTPTSRTAWFTEASASYYAALLSLEQESVAFEAFRDRLARGTHPVYDGVVLSNVSTWEGAPDYDRGSLVAGELDRRLRVATDRERTLQDVFREMNGQQRPVSQLDFLELLATTGGTSVLDEGQTYTETTASVETWNRTTHAAVFGQLPARVGYELPPAGDADGYRITGPYRNETVTDDTIQLVTGERLTVDTLVSNAGGTAGVYNVSMRVNGTVVDETSGRIEAGESTTAPLSHRFPTPGTYHVVVDGERINVTVQRPVRANVVSLDVEPTTAQQGDTVVLTATLYNGEPRPGEATVVFTRDSEEVGRRHVTMPAYNRTSIEREISLPRPGTVSLGAGTVPSVEVMVRPNRVRTMTATATPTATATSRGDGAGPGVVALVVALSVLWVALRRRLG</sequence>